<reference evidence="3" key="1">
    <citation type="journal article" date="2017" name="Science">
        <title>Giant viruses with an expanded complement of translation system components.</title>
        <authorList>
            <person name="Schulz F."/>
            <person name="Yutin N."/>
            <person name="Ivanova N.N."/>
            <person name="Ortega D.R."/>
            <person name="Lee T.K."/>
            <person name="Vierheilig J."/>
            <person name="Daims H."/>
            <person name="Horn M."/>
            <person name="Wagner M."/>
            <person name="Jensen G.J."/>
            <person name="Kyrpides N.C."/>
            <person name="Koonin E.V."/>
            <person name="Woyke T."/>
        </authorList>
    </citation>
    <scope>NUCLEOTIDE SEQUENCE</scope>
    <source>
        <strain evidence="3">CTV1</strain>
    </source>
</reference>
<dbReference type="PANTHER" id="PTHR21668">
    <property type="entry name" value="EIF-1A"/>
    <property type="match status" value="1"/>
</dbReference>
<dbReference type="EMBL" id="KY684084">
    <property type="protein sequence ID" value="ARF09162.1"/>
    <property type="molecule type" value="Genomic_DNA"/>
</dbReference>
<keyword evidence="3" id="KW-0648">Protein biosynthesis</keyword>
<protein>
    <submittedName>
        <fullName evidence="3">Translation initiation factor 1A / IF-1</fullName>
    </submittedName>
</protein>
<dbReference type="GO" id="GO:0003723">
    <property type="term" value="F:RNA binding"/>
    <property type="evidence" value="ECO:0007669"/>
    <property type="project" value="InterPro"/>
</dbReference>
<dbReference type="InterPro" id="IPR001253">
    <property type="entry name" value="TIF_eIF-1A"/>
</dbReference>
<evidence type="ECO:0000259" key="2">
    <source>
        <dbReference type="PROSITE" id="PS50832"/>
    </source>
</evidence>
<feature type="domain" description="S1-like" evidence="2">
    <location>
        <begin position="21"/>
        <end position="95"/>
    </location>
</feature>
<dbReference type="InterPro" id="IPR012340">
    <property type="entry name" value="NA-bd_OB-fold"/>
</dbReference>
<keyword evidence="3" id="KW-0396">Initiation factor</keyword>
<evidence type="ECO:0000313" key="3">
    <source>
        <dbReference type="EMBL" id="ARF09162.1"/>
    </source>
</evidence>
<dbReference type="PROSITE" id="PS50832">
    <property type="entry name" value="S1_IF1_TYPE"/>
    <property type="match status" value="1"/>
</dbReference>
<dbReference type="Pfam" id="PF01176">
    <property type="entry name" value="eIF-1a"/>
    <property type="match status" value="1"/>
</dbReference>
<accession>A0A1V0SBT0</accession>
<name>A0A1V0SBT0_9VIRU</name>
<dbReference type="SUPFAM" id="SSF50249">
    <property type="entry name" value="Nucleic acid-binding proteins"/>
    <property type="match status" value="1"/>
</dbReference>
<organism evidence="3">
    <name type="scientific">Catovirus CTV1</name>
    <dbReference type="NCBI Taxonomy" id="1977631"/>
    <lineage>
        <taxon>Viruses</taxon>
        <taxon>Varidnaviria</taxon>
        <taxon>Bamfordvirae</taxon>
        <taxon>Nucleocytoviricota</taxon>
        <taxon>Megaviricetes</taxon>
        <taxon>Imitervirales</taxon>
        <taxon>Mimiviridae</taxon>
        <taxon>Klosneuvirinae</taxon>
        <taxon>Catovirus</taxon>
    </lineage>
</organism>
<feature type="region of interest" description="Disordered" evidence="1">
    <location>
        <begin position="139"/>
        <end position="181"/>
    </location>
</feature>
<dbReference type="InterPro" id="IPR006196">
    <property type="entry name" value="RNA-binding_domain_S1_IF1"/>
</dbReference>
<feature type="compositionally biased region" description="Basic and acidic residues" evidence="1">
    <location>
        <begin position="139"/>
        <end position="154"/>
    </location>
</feature>
<evidence type="ECO:0000256" key="1">
    <source>
        <dbReference type="SAM" id="MobiDB-lite"/>
    </source>
</evidence>
<dbReference type="Gene3D" id="2.40.50.140">
    <property type="entry name" value="Nucleic acid-binding proteins"/>
    <property type="match status" value="1"/>
</dbReference>
<feature type="region of interest" description="Disordered" evidence="1">
    <location>
        <begin position="1"/>
        <end position="24"/>
    </location>
</feature>
<feature type="compositionally biased region" description="Basic and acidic residues" evidence="1">
    <location>
        <begin position="162"/>
        <end position="181"/>
    </location>
</feature>
<proteinExistence type="inferred from homology"/>
<gene>
    <name evidence="3" type="ORF">Catovirus_2_111</name>
</gene>
<sequence length="196" mass="22246">MSNKFGGSKHRRYKKNPGVDKREDVPYKEGNRVYAQVKRKLGGSRVEVSCDDGIVRQAIIPGAMYKRVWMNPGDVLLVQVEEMLCGNCSIVYKYNDVQIRKLKADKSLGFKMDNAGGNNNNIVFGEDDEYDSEEEDDIFNKVDKESDTVKKDESGTSAVPSKETKKLQQLKRSGDRIKKQDVDINDVPDEIDFDKL</sequence>
<dbReference type="HAMAP" id="MF_00216">
    <property type="entry name" value="aIF_1A"/>
    <property type="match status" value="1"/>
</dbReference>
<dbReference type="SMART" id="SM00652">
    <property type="entry name" value="eIF1a"/>
    <property type="match status" value="1"/>
</dbReference>